<dbReference type="InterPro" id="IPR021414">
    <property type="entry name" value="DUF3054"/>
</dbReference>
<reference evidence="2 5" key="2">
    <citation type="journal article" date="2019" name="Emerg. Microbes Infect.">
        <title>Comprehensive subspecies identification of 175 nontuberculous mycobacteria species based on 7547 genomic profiles.</title>
        <authorList>
            <person name="Matsumoto Y."/>
            <person name="Kinjo T."/>
            <person name="Motooka D."/>
            <person name="Nabeya D."/>
            <person name="Jung N."/>
            <person name="Uechi K."/>
            <person name="Horii T."/>
            <person name="Iida T."/>
            <person name="Fujita J."/>
            <person name="Nakamura S."/>
        </authorList>
    </citation>
    <scope>NUCLEOTIDE SEQUENCE [LARGE SCALE GENOMIC DNA]</scope>
    <source>
        <strain evidence="2 5">JCM 12405</strain>
    </source>
</reference>
<feature type="transmembrane region" description="Helical" evidence="1">
    <location>
        <begin position="91"/>
        <end position="112"/>
    </location>
</feature>
<keyword evidence="4" id="KW-1185">Reference proteome</keyword>
<gene>
    <name evidence="3" type="ORF">AWC01_17665</name>
    <name evidence="2" type="ORF">MDOR_00530</name>
</gene>
<dbReference type="Proteomes" id="UP000467201">
    <property type="component" value="Chromosome"/>
</dbReference>
<keyword evidence="1" id="KW-1133">Transmembrane helix</keyword>
<keyword evidence="1" id="KW-0472">Membrane</keyword>
<dbReference type="OrthoDB" id="3698172at2"/>
<dbReference type="AlphaFoldDB" id="A0A1X1SXQ8"/>
<evidence type="ECO:0000313" key="3">
    <source>
        <dbReference type="EMBL" id="ORV35859.1"/>
    </source>
</evidence>
<evidence type="ECO:0000313" key="2">
    <source>
        <dbReference type="EMBL" id="BBZ05884.1"/>
    </source>
</evidence>
<organism evidence="3 4">
    <name type="scientific">Mycolicibacterium doricum</name>
    <dbReference type="NCBI Taxonomy" id="126673"/>
    <lineage>
        <taxon>Bacteria</taxon>
        <taxon>Bacillati</taxon>
        <taxon>Actinomycetota</taxon>
        <taxon>Actinomycetes</taxon>
        <taxon>Mycobacteriales</taxon>
        <taxon>Mycobacteriaceae</taxon>
        <taxon>Mycolicibacterium</taxon>
    </lineage>
</organism>
<protein>
    <submittedName>
        <fullName evidence="2">Membrane protein</fullName>
    </submittedName>
</protein>
<accession>A0A1X1SXQ8</accession>
<dbReference type="Proteomes" id="UP000193564">
    <property type="component" value="Unassembled WGS sequence"/>
</dbReference>
<evidence type="ECO:0000313" key="5">
    <source>
        <dbReference type="Proteomes" id="UP000467201"/>
    </source>
</evidence>
<dbReference type="RefSeq" id="WP_085192679.1">
    <property type="nucleotide sequence ID" value="NZ_AP022605.1"/>
</dbReference>
<reference evidence="3 4" key="1">
    <citation type="submission" date="2016-01" db="EMBL/GenBank/DDBJ databases">
        <title>The new phylogeny of the genus Mycobacterium.</title>
        <authorList>
            <person name="Tarcisio F."/>
            <person name="Conor M."/>
            <person name="Antonella G."/>
            <person name="Elisabetta G."/>
            <person name="Giulia F.S."/>
            <person name="Sara T."/>
            <person name="Anna F."/>
            <person name="Clotilde B."/>
            <person name="Roberto B."/>
            <person name="Veronica D.S."/>
            <person name="Fabio R."/>
            <person name="Monica P."/>
            <person name="Olivier J."/>
            <person name="Enrico T."/>
            <person name="Nicola S."/>
        </authorList>
    </citation>
    <scope>NUCLEOTIDE SEQUENCE [LARGE SCALE GENOMIC DNA]</scope>
    <source>
        <strain evidence="3 4">DSM 44339</strain>
    </source>
</reference>
<feature type="transmembrane region" description="Helical" evidence="1">
    <location>
        <begin position="65"/>
        <end position="85"/>
    </location>
</feature>
<dbReference type="EMBL" id="LQOS01000068">
    <property type="protein sequence ID" value="ORV35859.1"/>
    <property type="molecule type" value="Genomic_DNA"/>
</dbReference>
<proteinExistence type="predicted"/>
<reference evidence="2" key="3">
    <citation type="submission" date="2020-02" db="EMBL/GenBank/DDBJ databases">
        <authorList>
            <person name="Matsumoto Y."/>
            <person name="Motooka D."/>
            <person name="Nakamura S."/>
        </authorList>
    </citation>
    <scope>NUCLEOTIDE SEQUENCE</scope>
    <source>
        <strain evidence="2">JCM 12405</strain>
    </source>
</reference>
<dbReference type="KEGG" id="mdr:MDOR_00530"/>
<keyword evidence="1" id="KW-0812">Transmembrane</keyword>
<dbReference type="Pfam" id="PF11255">
    <property type="entry name" value="DUF3054"/>
    <property type="match status" value="1"/>
</dbReference>
<dbReference type="STRING" id="126673.AWC01_17665"/>
<dbReference type="EMBL" id="AP022605">
    <property type="protein sequence ID" value="BBZ05884.1"/>
    <property type="molecule type" value="Genomic_DNA"/>
</dbReference>
<name>A0A1X1SXQ8_9MYCO</name>
<evidence type="ECO:0000256" key="1">
    <source>
        <dbReference type="SAM" id="Phobius"/>
    </source>
</evidence>
<sequence length="127" mass="13408">MPTVDRRTTALALLADLVCVVAFCTIGRRSHAEGLTVAGIAETSWPFLAGTAVGWLAGRAWRRPLSLAPTGVLVWVCTVAVGMALRRLSGQGVAVSFVVVASLVTALLLLGWRGAAQLFGHKRVQRS</sequence>
<feature type="transmembrane region" description="Helical" evidence="1">
    <location>
        <begin position="34"/>
        <end position="58"/>
    </location>
</feature>
<evidence type="ECO:0000313" key="4">
    <source>
        <dbReference type="Proteomes" id="UP000193564"/>
    </source>
</evidence>